<dbReference type="PANTHER" id="PTHR43381">
    <property type="entry name" value="TRANSLATION INITIATION FACTOR IF-2-RELATED"/>
    <property type="match status" value="1"/>
</dbReference>
<feature type="domain" description="Translation initiation factor IF- 2" evidence="3">
    <location>
        <begin position="10"/>
        <end position="64"/>
    </location>
</feature>
<dbReference type="InterPro" id="IPR023115">
    <property type="entry name" value="TIF_IF2_dom3"/>
</dbReference>
<dbReference type="GO" id="GO:0003743">
    <property type="term" value="F:translation initiation factor activity"/>
    <property type="evidence" value="ECO:0007669"/>
    <property type="project" value="TreeGrafter"/>
</dbReference>
<dbReference type="PANTHER" id="PTHR43381:SF20">
    <property type="entry name" value="TRANSLATION INITIATION FACTOR IF-2, MITOCHONDRIAL"/>
    <property type="match status" value="1"/>
</dbReference>
<reference evidence="4 5" key="1">
    <citation type="journal article" date="2024" name="Nat. Commun.">
        <title>Phylogenomics reveals the evolutionary origins of lichenization in chlorophyte algae.</title>
        <authorList>
            <person name="Puginier C."/>
            <person name="Libourel C."/>
            <person name="Otte J."/>
            <person name="Skaloud P."/>
            <person name="Haon M."/>
            <person name="Grisel S."/>
            <person name="Petersen M."/>
            <person name="Berrin J.G."/>
            <person name="Delaux P.M."/>
            <person name="Dal Grande F."/>
            <person name="Keller J."/>
        </authorList>
    </citation>
    <scope>NUCLEOTIDE SEQUENCE [LARGE SCALE GENOMIC DNA]</scope>
    <source>
        <strain evidence="4 5">SAG 2523</strain>
    </source>
</reference>
<evidence type="ECO:0000256" key="1">
    <source>
        <dbReference type="ARBA" id="ARBA00022741"/>
    </source>
</evidence>
<proteinExistence type="predicted"/>
<keyword evidence="1" id="KW-0547">Nucleotide-binding</keyword>
<dbReference type="SUPFAM" id="SSF52156">
    <property type="entry name" value="Initiation factor IF2/eIF5b, domain 3"/>
    <property type="match status" value="1"/>
</dbReference>
<sequence>MSGVSLRHATGSAEALQEALSTDTVCIKILHMGVGPVSKANINKTALTNARIIAFNVKTDGLGLEAANKVAGVQGLLHPQMMPLNLFQTVSHPTGSSVNCWRTYKRGPSMTSKVLTVTQKGEPATSVAGCRISSGMIAAVLSFQALRNEQELGVERVGRGTECGLLLTGFAGFQPGDQVHCFEI</sequence>
<organism evidence="4 5">
    <name type="scientific">Apatococcus fuscideae</name>
    <dbReference type="NCBI Taxonomy" id="2026836"/>
    <lineage>
        <taxon>Eukaryota</taxon>
        <taxon>Viridiplantae</taxon>
        <taxon>Chlorophyta</taxon>
        <taxon>core chlorophytes</taxon>
        <taxon>Trebouxiophyceae</taxon>
        <taxon>Chlorellales</taxon>
        <taxon>Chlorellaceae</taxon>
        <taxon>Apatococcus</taxon>
    </lineage>
</organism>
<dbReference type="GO" id="GO:0005737">
    <property type="term" value="C:cytoplasm"/>
    <property type="evidence" value="ECO:0007669"/>
    <property type="project" value="TreeGrafter"/>
</dbReference>
<gene>
    <name evidence="4" type="ORF">WJX84_005045</name>
</gene>
<dbReference type="Proteomes" id="UP001485043">
    <property type="component" value="Unassembled WGS sequence"/>
</dbReference>
<accession>A0AAW1SZL7</accession>
<dbReference type="SUPFAM" id="SSF50447">
    <property type="entry name" value="Translation proteins"/>
    <property type="match status" value="1"/>
</dbReference>
<dbReference type="Pfam" id="PF11987">
    <property type="entry name" value="IF-2"/>
    <property type="match status" value="1"/>
</dbReference>
<dbReference type="InterPro" id="IPR036925">
    <property type="entry name" value="TIF_IF2_dom3_sf"/>
</dbReference>
<dbReference type="EMBL" id="JALJOV010000594">
    <property type="protein sequence ID" value="KAK9862523.1"/>
    <property type="molecule type" value="Genomic_DNA"/>
</dbReference>
<evidence type="ECO:0000256" key="2">
    <source>
        <dbReference type="ARBA" id="ARBA00023134"/>
    </source>
</evidence>
<dbReference type="Gene3D" id="2.40.30.10">
    <property type="entry name" value="Translation factors"/>
    <property type="match status" value="1"/>
</dbReference>
<dbReference type="InterPro" id="IPR009000">
    <property type="entry name" value="Transl_B-barrel_sf"/>
</dbReference>
<protein>
    <recommendedName>
        <fullName evidence="3">Translation initiation factor IF- 2 domain-containing protein</fullName>
    </recommendedName>
</protein>
<dbReference type="Gene3D" id="3.40.50.10050">
    <property type="entry name" value="Translation initiation factor IF- 2, domain 3"/>
    <property type="match status" value="1"/>
</dbReference>
<comment type="caution">
    <text evidence="4">The sequence shown here is derived from an EMBL/GenBank/DDBJ whole genome shotgun (WGS) entry which is preliminary data.</text>
</comment>
<evidence type="ECO:0000259" key="3">
    <source>
        <dbReference type="Pfam" id="PF11987"/>
    </source>
</evidence>
<dbReference type="InterPro" id="IPR015760">
    <property type="entry name" value="TIF_IF2"/>
</dbReference>
<dbReference type="AlphaFoldDB" id="A0AAW1SZL7"/>
<dbReference type="GO" id="GO:0005525">
    <property type="term" value="F:GTP binding"/>
    <property type="evidence" value="ECO:0007669"/>
    <property type="project" value="UniProtKB-KW"/>
</dbReference>
<evidence type="ECO:0000313" key="4">
    <source>
        <dbReference type="EMBL" id="KAK9862523.1"/>
    </source>
</evidence>
<keyword evidence="5" id="KW-1185">Reference proteome</keyword>
<keyword evidence="2" id="KW-0342">GTP-binding</keyword>
<name>A0AAW1SZL7_9CHLO</name>
<evidence type="ECO:0000313" key="5">
    <source>
        <dbReference type="Proteomes" id="UP001485043"/>
    </source>
</evidence>